<dbReference type="Proteomes" id="UP000606653">
    <property type="component" value="Unassembled WGS sequence"/>
</dbReference>
<feature type="domain" description="Helicase C-terminal" evidence="7">
    <location>
        <begin position="230"/>
        <end position="396"/>
    </location>
</feature>
<dbReference type="InterPro" id="IPR001650">
    <property type="entry name" value="Helicase_C-like"/>
</dbReference>
<dbReference type="PANTHER" id="PTHR43519:SF1">
    <property type="entry name" value="ATP-DEPENDENT RNA HELICASE HRPB"/>
    <property type="match status" value="1"/>
</dbReference>
<dbReference type="CDD" id="cd17990">
    <property type="entry name" value="DEXHc_HrpB"/>
    <property type="match status" value="1"/>
</dbReference>
<evidence type="ECO:0000259" key="7">
    <source>
        <dbReference type="PROSITE" id="PS51194"/>
    </source>
</evidence>
<dbReference type="NCBIfam" id="TIGR01970">
    <property type="entry name" value="DEAH_box_HrpB"/>
    <property type="match status" value="1"/>
</dbReference>
<organism evidence="8 9">
    <name type="scientific">Saccharibacillus kuerlensis</name>
    <dbReference type="NCBI Taxonomy" id="459527"/>
    <lineage>
        <taxon>Bacteria</taxon>
        <taxon>Bacillati</taxon>
        <taxon>Bacillota</taxon>
        <taxon>Bacilli</taxon>
        <taxon>Bacillales</taxon>
        <taxon>Paenibacillaceae</taxon>
        <taxon>Saccharibacillus</taxon>
    </lineage>
</organism>
<protein>
    <submittedName>
        <fullName evidence="8">ATP-dependent helicase HrpB</fullName>
    </submittedName>
</protein>
<evidence type="ECO:0000256" key="5">
    <source>
        <dbReference type="SAM" id="MobiDB-lite"/>
    </source>
</evidence>
<dbReference type="InterPro" id="IPR048333">
    <property type="entry name" value="HA2_WH"/>
</dbReference>
<dbReference type="RefSeq" id="WP_018977452.1">
    <property type="nucleotide sequence ID" value="NZ_BMLN01000011.1"/>
</dbReference>
<accession>A0ABQ2LA51</accession>
<keyword evidence="3 8" id="KW-0347">Helicase</keyword>
<dbReference type="Pfam" id="PF00271">
    <property type="entry name" value="Helicase_C"/>
    <property type="match status" value="1"/>
</dbReference>
<keyword evidence="1" id="KW-0547">Nucleotide-binding</keyword>
<dbReference type="Pfam" id="PF00270">
    <property type="entry name" value="DEAD"/>
    <property type="match status" value="1"/>
</dbReference>
<dbReference type="GO" id="GO:0004386">
    <property type="term" value="F:helicase activity"/>
    <property type="evidence" value="ECO:0007669"/>
    <property type="project" value="UniProtKB-KW"/>
</dbReference>
<dbReference type="InterPro" id="IPR027417">
    <property type="entry name" value="P-loop_NTPase"/>
</dbReference>
<gene>
    <name evidence="8" type="primary">hrpB</name>
    <name evidence="8" type="ORF">GCM10010969_33680</name>
</gene>
<feature type="domain" description="Helicase ATP-binding" evidence="6">
    <location>
        <begin position="40"/>
        <end position="204"/>
    </location>
</feature>
<keyword evidence="4" id="KW-0067">ATP-binding</keyword>
<reference evidence="9" key="1">
    <citation type="journal article" date="2019" name="Int. J. Syst. Evol. Microbiol.">
        <title>The Global Catalogue of Microorganisms (GCM) 10K type strain sequencing project: providing services to taxonomists for standard genome sequencing and annotation.</title>
        <authorList>
            <consortium name="The Broad Institute Genomics Platform"/>
            <consortium name="The Broad Institute Genome Sequencing Center for Infectious Disease"/>
            <person name="Wu L."/>
            <person name="Ma J."/>
        </authorList>
    </citation>
    <scope>NUCLEOTIDE SEQUENCE [LARGE SCALE GENOMIC DNA]</scope>
    <source>
        <strain evidence="9">CGMCC 1.6964</strain>
    </source>
</reference>
<dbReference type="InterPro" id="IPR010225">
    <property type="entry name" value="HrpB"/>
</dbReference>
<keyword evidence="2" id="KW-0378">Hydrolase</keyword>
<evidence type="ECO:0000256" key="3">
    <source>
        <dbReference type="ARBA" id="ARBA00022806"/>
    </source>
</evidence>
<dbReference type="EMBL" id="BMLN01000011">
    <property type="protein sequence ID" value="GGO06327.1"/>
    <property type="molecule type" value="Genomic_DNA"/>
</dbReference>
<dbReference type="PANTHER" id="PTHR43519">
    <property type="entry name" value="ATP-DEPENDENT RNA HELICASE HRPB"/>
    <property type="match status" value="1"/>
</dbReference>
<sequence length="857" mass="94109">MDSDHKEGGRDNEAALGNQRKERRGLKTELPVDSVLPELKSVLAQNRPAILIAQPGAGKTTRVPPGLLNEPWLKGLKILMLEPRRLAAVSAADYMAESFGEKAGGTVGYRIALDSKSGPDTRIEVVTEGILTRMLQSDPSLEEVGLVIFDEFHERNLQADLGLALALQSRAVLREDLRILIMSATIDPHPISQVLGGAEVIRSEGRVYPVETVHLGGSRELPLERRTAQGVRQAWDDTEGGILVFLPGVREIARTREELMRSGGLPGAEILPLHGGLSREEQRRAVRASIDGKRKIVLSTTLAESSITVEGVTAVVDSGLIRTQIFSPRTGMSRLVTLTESLESADQRRGRAGRTAPGICYRLWSKEEEAGMPAARVPEMLQSDLAPLALELAAWGIRHPAELEWIDAPPEAGYAEAQELLRRLHAIDDKGVVTSEGRAMSALGVHPRLARMIRRALDLGLGAEACDLAALLQEQASSPVPAGGVVTDAVSLLPRLQALSAVSTAAGSALRTPNERAAERAARLRRIAGVPAGSSGDIRRAGLLLAYAFPDRVGRRRESGRFLLSGGRGAYLPERELLSREPYVVAADIDDQGTEGRIWLAAPLELEDLERFAVEEGTEEVRVVWDKEREAVSAQRVRRIGAVVLQAVQASSPDEDAVAAALLEGIRESGGRLLPWSREARDLQNRMMFMHLADPDFPASDDEALLEELDNWLRPYVAGIRSAAQLRKLNLVQLLEQRLTWEQRKTLDTEAPTRLSVPSGSRIAVDYSDPQRPFVAVKLQEMFGQTETPRIGRGRVPVTVQLLSPARRPVQITSDLANFWKETYFEVKKDLKGRYPKHYWPDDPNEAQATRHVRPRN</sequence>
<evidence type="ECO:0000259" key="6">
    <source>
        <dbReference type="PROSITE" id="PS51192"/>
    </source>
</evidence>
<dbReference type="SMART" id="SM00490">
    <property type="entry name" value="HELICc"/>
    <property type="match status" value="1"/>
</dbReference>
<evidence type="ECO:0000313" key="9">
    <source>
        <dbReference type="Proteomes" id="UP000606653"/>
    </source>
</evidence>
<dbReference type="InterPro" id="IPR007502">
    <property type="entry name" value="Helicase-assoc_dom"/>
</dbReference>
<dbReference type="InterPro" id="IPR011545">
    <property type="entry name" value="DEAD/DEAH_box_helicase_dom"/>
</dbReference>
<feature type="compositionally biased region" description="Basic and acidic residues" evidence="5">
    <location>
        <begin position="1"/>
        <end position="13"/>
    </location>
</feature>
<dbReference type="InterPro" id="IPR049614">
    <property type="entry name" value="HrpB_DEXH"/>
</dbReference>
<evidence type="ECO:0000256" key="2">
    <source>
        <dbReference type="ARBA" id="ARBA00022801"/>
    </source>
</evidence>
<dbReference type="Gene3D" id="1.20.120.1080">
    <property type="match status" value="1"/>
</dbReference>
<dbReference type="Gene3D" id="3.40.50.300">
    <property type="entry name" value="P-loop containing nucleotide triphosphate hydrolases"/>
    <property type="match status" value="2"/>
</dbReference>
<keyword evidence="9" id="KW-1185">Reference proteome</keyword>
<comment type="caution">
    <text evidence="8">The sequence shown here is derived from an EMBL/GenBank/DDBJ whole genome shotgun (WGS) entry which is preliminary data.</text>
</comment>
<dbReference type="SUPFAM" id="SSF52540">
    <property type="entry name" value="P-loop containing nucleoside triphosphate hydrolases"/>
    <property type="match status" value="1"/>
</dbReference>
<feature type="region of interest" description="Disordered" evidence="5">
    <location>
        <begin position="1"/>
        <end position="28"/>
    </location>
</feature>
<dbReference type="InterPro" id="IPR014001">
    <property type="entry name" value="Helicase_ATP-bd"/>
</dbReference>
<evidence type="ECO:0000256" key="4">
    <source>
        <dbReference type="ARBA" id="ARBA00022840"/>
    </source>
</evidence>
<feature type="region of interest" description="Disordered" evidence="5">
    <location>
        <begin position="836"/>
        <end position="857"/>
    </location>
</feature>
<dbReference type="PROSITE" id="PS51192">
    <property type="entry name" value="HELICASE_ATP_BIND_1"/>
    <property type="match status" value="1"/>
</dbReference>
<dbReference type="Pfam" id="PF08482">
    <property type="entry name" value="HrpB_C"/>
    <property type="match status" value="1"/>
</dbReference>
<dbReference type="SMART" id="SM00847">
    <property type="entry name" value="HA2"/>
    <property type="match status" value="1"/>
</dbReference>
<dbReference type="SMART" id="SM00487">
    <property type="entry name" value="DEXDc"/>
    <property type="match status" value="1"/>
</dbReference>
<proteinExistence type="predicted"/>
<dbReference type="InterPro" id="IPR013689">
    <property type="entry name" value="RNA_helicase_ATP-dep_HrpB_C"/>
</dbReference>
<evidence type="ECO:0000313" key="8">
    <source>
        <dbReference type="EMBL" id="GGO06327.1"/>
    </source>
</evidence>
<dbReference type="Pfam" id="PF04408">
    <property type="entry name" value="WHD_HA2"/>
    <property type="match status" value="1"/>
</dbReference>
<name>A0ABQ2LA51_9BACL</name>
<dbReference type="CDD" id="cd18791">
    <property type="entry name" value="SF2_C_RHA"/>
    <property type="match status" value="1"/>
</dbReference>
<dbReference type="PIRSF" id="PIRSF005496">
    <property type="entry name" value="ATP_hel_hrpB"/>
    <property type="match status" value="1"/>
</dbReference>
<evidence type="ECO:0000256" key="1">
    <source>
        <dbReference type="ARBA" id="ARBA00022741"/>
    </source>
</evidence>
<dbReference type="PROSITE" id="PS51194">
    <property type="entry name" value="HELICASE_CTER"/>
    <property type="match status" value="1"/>
</dbReference>